<keyword evidence="3" id="KW-1185">Reference proteome</keyword>
<comment type="caution">
    <text evidence="2">The sequence shown here is derived from an EMBL/GenBank/DDBJ whole genome shotgun (WGS) entry which is preliminary data.</text>
</comment>
<feature type="compositionally biased region" description="Polar residues" evidence="1">
    <location>
        <begin position="263"/>
        <end position="272"/>
    </location>
</feature>
<sequence length="682" mass="76698">MGGKKKIKWRKLPLAEFTKECVTTPVGSKQDCKTNSSKEDEPSVSMCSEELAVNTVPCSNEYGEYTDGMFYPTSYVVYNPMEMPVYPNYMLPPDACCYYYMPPELAPVQEYAPVVPYQEYIPPVKDPVYLLFPAPGGRPAQGASGYRRYRGYAEYAVIPKKNYSCRREEKDRSRKSAVNTNFARNDNQSNHVKKMTAFNPKDPAHVQNEEKFIVSREQSAETKNMSVFEVERNESVKEIQKPKRNQEFVQVHTSRASERKNSSDLNIRNSPKNFELGSHYTPINTKESVNSQAISYVQNVEETDKVQNCQNLSNQLLTTTKGPENNVSNTINTTLNTEDSVLKMNTQPENCNCSSPEKTEGNDSVECQDIDAQSTTVVDNLHNHQIIEEAQNLMEDEFPSPLPDILSTVHKTTPVKTTNNEISNIQDPKGISTNLDQESAANLKFSKTKVLLSPYTCPPLFSDTESELKRLTSLESLRANQSLYKLAYDESSTDQSADSRSPSPVDPESQVPRSITNDEIIIHEAESGSEAGSEDVELIPHRYESESFLNENKHLYVNRLSLAVELLRTQESLPYDAQFKRVSDDETGEVNLGFVEDSSSCKSSEGAVTSQSQAIRGSIERSSFPIEEGSCEEAKEAAIETANNRDNTEQVRGGYRRFQVQFRHYFSPRAVLGNPCLCCVIM</sequence>
<dbReference type="AlphaFoldDB" id="A0AAV4VSF5"/>
<evidence type="ECO:0000313" key="3">
    <source>
        <dbReference type="Proteomes" id="UP001054837"/>
    </source>
</evidence>
<proteinExistence type="predicted"/>
<dbReference type="Proteomes" id="UP001054837">
    <property type="component" value="Unassembled WGS sequence"/>
</dbReference>
<feature type="region of interest" description="Disordered" evidence="1">
    <location>
        <begin position="253"/>
        <end position="273"/>
    </location>
</feature>
<organism evidence="2 3">
    <name type="scientific">Caerostris darwini</name>
    <dbReference type="NCBI Taxonomy" id="1538125"/>
    <lineage>
        <taxon>Eukaryota</taxon>
        <taxon>Metazoa</taxon>
        <taxon>Ecdysozoa</taxon>
        <taxon>Arthropoda</taxon>
        <taxon>Chelicerata</taxon>
        <taxon>Arachnida</taxon>
        <taxon>Araneae</taxon>
        <taxon>Araneomorphae</taxon>
        <taxon>Entelegynae</taxon>
        <taxon>Araneoidea</taxon>
        <taxon>Araneidae</taxon>
        <taxon>Caerostris</taxon>
    </lineage>
</organism>
<feature type="compositionally biased region" description="Polar residues" evidence="1">
    <location>
        <begin position="493"/>
        <end position="502"/>
    </location>
</feature>
<accession>A0AAV4VSF5</accession>
<protein>
    <submittedName>
        <fullName evidence="2">Uncharacterized protein</fullName>
    </submittedName>
</protein>
<evidence type="ECO:0000256" key="1">
    <source>
        <dbReference type="SAM" id="MobiDB-lite"/>
    </source>
</evidence>
<gene>
    <name evidence="2" type="primary">AVEN_74701_2</name>
    <name evidence="2" type="ORF">CDAR_530931</name>
</gene>
<name>A0AAV4VSF5_9ARAC</name>
<feature type="region of interest" description="Disordered" evidence="1">
    <location>
        <begin position="489"/>
        <end position="516"/>
    </location>
</feature>
<dbReference type="EMBL" id="BPLQ01013598">
    <property type="protein sequence ID" value="GIY73315.1"/>
    <property type="molecule type" value="Genomic_DNA"/>
</dbReference>
<reference evidence="2 3" key="1">
    <citation type="submission" date="2021-06" db="EMBL/GenBank/DDBJ databases">
        <title>Caerostris darwini draft genome.</title>
        <authorList>
            <person name="Kono N."/>
            <person name="Arakawa K."/>
        </authorList>
    </citation>
    <scope>NUCLEOTIDE SEQUENCE [LARGE SCALE GENOMIC DNA]</scope>
</reference>
<evidence type="ECO:0000313" key="2">
    <source>
        <dbReference type="EMBL" id="GIY73315.1"/>
    </source>
</evidence>